<evidence type="ECO:0000259" key="4">
    <source>
        <dbReference type="PROSITE" id="PS51770"/>
    </source>
</evidence>
<evidence type="ECO:0000256" key="1">
    <source>
        <dbReference type="ARBA" id="ARBA00010458"/>
    </source>
</evidence>
<comment type="caution">
    <text evidence="5">The sequence shown here is derived from an EMBL/GenBank/DDBJ whole genome shotgun (WGS) entry which is preliminary data.</text>
</comment>
<dbReference type="RefSeq" id="WP_132849004.1">
    <property type="nucleotide sequence ID" value="NZ_CP058648.1"/>
</dbReference>
<gene>
    <name evidence="5" type="ORF">EDD79_102922</name>
</gene>
<reference evidence="5 6" key="1">
    <citation type="submission" date="2019-03" db="EMBL/GenBank/DDBJ databases">
        <title>Genomic Encyclopedia of Type Strains, Phase IV (KMG-IV): sequencing the most valuable type-strain genomes for metagenomic binning, comparative biology and taxonomic classification.</title>
        <authorList>
            <person name="Goeker M."/>
        </authorList>
    </citation>
    <scope>NUCLEOTIDE SEQUENCE [LARGE SCALE GENOMIC DNA]</scope>
    <source>
        <strain evidence="5 6">DSM 100013</strain>
    </source>
</reference>
<dbReference type="AlphaFoldDB" id="A0A4V2T3A4"/>
<evidence type="ECO:0000256" key="3">
    <source>
        <dbReference type="PROSITE-ProRule" id="PRU01106"/>
    </source>
</evidence>
<dbReference type="InterPro" id="IPR006683">
    <property type="entry name" value="Thioestr_dom"/>
</dbReference>
<organism evidence="5 6">
    <name type="scientific">Serpentinicella alkaliphila</name>
    <dbReference type="NCBI Taxonomy" id="1734049"/>
    <lineage>
        <taxon>Bacteria</taxon>
        <taxon>Bacillati</taxon>
        <taxon>Bacillota</taxon>
        <taxon>Clostridia</taxon>
        <taxon>Peptostreptococcales</taxon>
        <taxon>Natronincolaceae</taxon>
        <taxon>Serpentinicella</taxon>
    </lineage>
</organism>
<dbReference type="PROSITE" id="PS51770">
    <property type="entry name" value="HOTDOG_ACOT"/>
    <property type="match status" value="1"/>
</dbReference>
<accession>A0A4V2T3A4</accession>
<dbReference type="InterPro" id="IPR033120">
    <property type="entry name" value="HOTDOG_ACOT"/>
</dbReference>
<keyword evidence="2 3" id="KW-0378">Hydrolase</keyword>
<dbReference type="GO" id="GO:0006637">
    <property type="term" value="P:acyl-CoA metabolic process"/>
    <property type="evidence" value="ECO:0007669"/>
    <property type="project" value="TreeGrafter"/>
</dbReference>
<dbReference type="EMBL" id="SLYC01000029">
    <property type="protein sequence ID" value="TCQ00574.1"/>
    <property type="molecule type" value="Genomic_DNA"/>
</dbReference>
<dbReference type="SUPFAM" id="SSF54637">
    <property type="entry name" value="Thioesterase/thiol ester dehydrase-isomerase"/>
    <property type="match status" value="1"/>
</dbReference>
<keyword evidence="6" id="KW-1185">Reference proteome</keyword>
<name>A0A4V2T3A4_9FIRM</name>
<dbReference type="OrthoDB" id="9791628at2"/>
<evidence type="ECO:0000313" key="5">
    <source>
        <dbReference type="EMBL" id="TCQ00574.1"/>
    </source>
</evidence>
<dbReference type="Gene3D" id="3.10.129.10">
    <property type="entry name" value="Hotdog Thioesterase"/>
    <property type="match status" value="1"/>
</dbReference>
<dbReference type="Pfam" id="PF03061">
    <property type="entry name" value="4HBT"/>
    <property type="match status" value="1"/>
</dbReference>
<evidence type="ECO:0000256" key="2">
    <source>
        <dbReference type="ARBA" id="ARBA00022801"/>
    </source>
</evidence>
<dbReference type="InterPro" id="IPR029069">
    <property type="entry name" value="HotDog_dom_sf"/>
</dbReference>
<feature type="domain" description="HotDog ACOT-type" evidence="4">
    <location>
        <begin position="1"/>
        <end position="108"/>
    </location>
</feature>
<sequence>MNYVESSRLIKSEDLNHHGTLFAGRMAEWFVESSFFGAAKIKGEANLVCAQIHDIRYLLPVHSGEIITFASKVIKVGATSMFVYAKVLNMNGDKVLEGIVRFVSVDENENKIPHNITLDEPETDEDKELIKMIK</sequence>
<protein>
    <submittedName>
        <fullName evidence="5">Acyl-CoA hydrolase</fullName>
    </submittedName>
</protein>
<proteinExistence type="inferred from homology"/>
<dbReference type="GO" id="GO:0052816">
    <property type="term" value="F:long-chain fatty acyl-CoA hydrolase activity"/>
    <property type="evidence" value="ECO:0007669"/>
    <property type="project" value="TreeGrafter"/>
</dbReference>
<dbReference type="PANTHER" id="PTHR11049">
    <property type="entry name" value="ACYL COENZYME A THIOESTER HYDROLASE"/>
    <property type="match status" value="1"/>
</dbReference>
<dbReference type="GO" id="GO:0005829">
    <property type="term" value="C:cytosol"/>
    <property type="evidence" value="ECO:0007669"/>
    <property type="project" value="TreeGrafter"/>
</dbReference>
<dbReference type="PANTHER" id="PTHR11049:SF31">
    <property type="entry name" value="HOTDOG ACOT-TYPE DOMAIN-CONTAINING PROTEIN"/>
    <property type="match status" value="1"/>
</dbReference>
<evidence type="ECO:0000313" key="6">
    <source>
        <dbReference type="Proteomes" id="UP000295504"/>
    </source>
</evidence>
<dbReference type="Proteomes" id="UP000295504">
    <property type="component" value="Unassembled WGS sequence"/>
</dbReference>
<dbReference type="InterPro" id="IPR040170">
    <property type="entry name" value="Cytosol_ACT"/>
</dbReference>
<comment type="similarity">
    <text evidence="1">Belongs to the acyl coenzyme A hydrolase family.</text>
</comment>
<dbReference type="GO" id="GO:0009062">
    <property type="term" value="P:fatty acid catabolic process"/>
    <property type="evidence" value="ECO:0007669"/>
    <property type="project" value="TreeGrafter"/>
</dbReference>